<dbReference type="Pfam" id="PF02369">
    <property type="entry name" value="Big_1"/>
    <property type="match status" value="1"/>
</dbReference>
<dbReference type="InterPro" id="IPR018003">
    <property type="entry name" value="Insecticidal_toxin/plasmid_vir"/>
</dbReference>
<sequence>MAKRQSRTQVGLLERLLDTEPGIKVKIAPVTLEQDSIIDLQCKTTDALMAHYPGLHSDEARRLKGRLNVAAAAMMRAFREKRLSASARRPSDELRGPLDLCRGPTFENQFLPSWGNNAHPQAVDATTSPVAYLIDLLTFIQEHVEAQGDADMILTLKTRRPDLFERLIDEAFMNRELPQVEVIVHVLEQLIEEHRQQADSDRTATEDKLLKVRYPIKQFPYEAYWEQIHTVLSHNSLLMGDVARLSDIDSPYFIQAGAHSPWSDAALQQEATLGPVLRALLIEVPYFGTAASQGGNAQSPGPKTQADEPGERYKAFYEDNFGVPNAMHLHKVVSFCQVLQISQDEMESLFGLAAYAPTRSDNVTRNVLAEEVSPSLFVARFINSGGAAPVGVVSDAQDPQRHTFENLSDMRFDRIQRLVRVATALKLTYAQADQVVCAAIDAEKRAVAEVRRIKSDDSPLWMTVNTHRALGVFQFLRERFACSAEDFSVLLSDMAVHGIGATASHFDRVFNSDPTSRLVLDGSDFSLSGDDVASKRTVDQLCRGLGINVQTFRYLSRLVMQGQGGDKLQRSVRVVSAFYRVTMLARLLSITTIELLALLETLSPEGLYALQLGGAPQNAMYRSFAQTDTLSVIHAISHCVLWCQEQDLPISWLVQQLLPVETPDVVPQEISALFGELKTQLLPFQAFEQALLDAGVLTLPAGEWLKALGQVVDENGLLADTGDPEQDFDPEQYEQFAEREIKTAVDQLASAGQSPLVDMDSAEKERLTGIILGVVLRIRSQQWGVVQQSLSQLLRVNADMAIPMVYWAEGTVHQLLESAVAFDPQQSQSNAMKAMLGLVQRMQRCAQIATRFELTPTLFSSLLIRAHRARFGIDAFELSLHTLYHLERYARGLRLAKQSEAQLLGYFSAIEELKDLSANEQRLLRDAAAQRIAAWLDWGIREVLDVAARVSPDGIIRDLAQLRIVVDTKLLSDTTGLSAESLMKLSRLTAYSGTQDYRDAAQEMLSSLESDSAERGNEAELRQSLASRCTVSETRLIARAPDQETTVALKLLDMNNEPVSDIRITWSTDLGILQSHSSYTDEEGVAKVRLQAGTEMGSAHVQASYLLDGKAFAPPVVIDCDEETVRVLRIEGRPGNTTPLELAGGQGIYRLAALLVDRYDNDGVDRLVNWSTTIGYFVDNTGETLTDHTGYSRIALRSREPGSGVIRAWYAGKPDDVTVVQVGFADRPYVNSLVLQSALVVDEPITVQARVLGLDGEPVAGQAMSWSCEGGELVSADQTSDAAGLGTAVLQVGTAGRVKVTVTLSTAGETAEAYHSKDLEFDVLADATIRQHRKIGSWPLADGISTVEYEIHIATTDGIPVARYPITWSVSEGGTRVAEPAVSLTGSDGIARFDLKSTTTGQRTVTASWGKEQSHAFDQVTFLEPLGLMIEFDGKPLEGEIVITPPSEGETTHTLTYRVAAGHSLIGQPMSLHVSGRNSAASLGLVISPAPGADNELGNDGVTWTITSRPVALKTDVGLKFGFSYDTAYPSNLTDVVIKGIRK</sequence>
<dbReference type="SUPFAM" id="SSF49373">
    <property type="entry name" value="Invasin/intimin cell-adhesion fragments"/>
    <property type="match status" value="4"/>
</dbReference>
<comment type="similarity">
    <text evidence="1">Belongs to the intimin/invasin family.</text>
</comment>
<evidence type="ECO:0000259" key="3">
    <source>
        <dbReference type="Pfam" id="PF02369"/>
    </source>
</evidence>
<dbReference type="InterPro" id="IPR008964">
    <property type="entry name" value="Invasin/intimin_cell_adhesion"/>
</dbReference>
<proteinExistence type="inferred from homology"/>
<dbReference type="Gene3D" id="2.60.40.10">
    <property type="entry name" value="Immunoglobulins"/>
    <property type="match status" value="3"/>
</dbReference>
<dbReference type="InterPro" id="IPR003344">
    <property type="entry name" value="Big_1_dom"/>
</dbReference>
<accession>A0AAD0L7J1</accession>
<protein>
    <recommendedName>
        <fullName evidence="3">Big-1 domain-containing protein</fullName>
    </recommendedName>
</protein>
<evidence type="ECO:0000313" key="4">
    <source>
        <dbReference type="EMBL" id="AXA24437.1"/>
    </source>
</evidence>
<evidence type="ECO:0000256" key="1">
    <source>
        <dbReference type="ARBA" id="ARBA00010116"/>
    </source>
</evidence>
<name>A0AAD0L7J1_PSEPU</name>
<organism evidence="4 5">
    <name type="scientific">Pseudomonas putida</name>
    <name type="common">Arthrobacter siderocapsulatus</name>
    <dbReference type="NCBI Taxonomy" id="303"/>
    <lineage>
        <taxon>Bacteria</taxon>
        <taxon>Pseudomonadati</taxon>
        <taxon>Pseudomonadota</taxon>
        <taxon>Gammaproteobacteria</taxon>
        <taxon>Pseudomonadales</taxon>
        <taxon>Pseudomonadaceae</taxon>
        <taxon>Pseudomonas</taxon>
    </lineage>
</organism>
<dbReference type="Pfam" id="PF03538">
    <property type="entry name" value="VRP1"/>
    <property type="match status" value="1"/>
</dbReference>
<gene>
    <name evidence="4" type="ORF">C1S65_10050</name>
</gene>
<dbReference type="EMBL" id="CP030750">
    <property type="protein sequence ID" value="AXA24437.1"/>
    <property type="molecule type" value="Genomic_DNA"/>
</dbReference>
<dbReference type="Proteomes" id="UP000251617">
    <property type="component" value="Chromosome"/>
</dbReference>
<evidence type="ECO:0000256" key="2">
    <source>
        <dbReference type="ARBA" id="ARBA00023026"/>
    </source>
</evidence>
<dbReference type="RefSeq" id="WP_112897923.1">
    <property type="nucleotide sequence ID" value="NZ_CP030750.1"/>
</dbReference>
<feature type="domain" description="Big-1" evidence="3">
    <location>
        <begin position="1340"/>
        <end position="1422"/>
    </location>
</feature>
<dbReference type="InterPro" id="IPR013783">
    <property type="entry name" value="Ig-like_fold"/>
</dbReference>
<reference evidence="4 5" key="1">
    <citation type="submission" date="2018-06" db="EMBL/GenBank/DDBJ databases">
        <title>The genome of Pseudomonas putida NX-1, a lignin degrader.</title>
        <authorList>
            <person name="Xu Z."/>
        </authorList>
    </citation>
    <scope>NUCLEOTIDE SEQUENCE [LARGE SCALE GENOMIC DNA]</scope>
    <source>
        <strain evidence="4 5">NX-1</strain>
    </source>
</reference>
<evidence type="ECO:0000313" key="5">
    <source>
        <dbReference type="Proteomes" id="UP000251617"/>
    </source>
</evidence>
<keyword evidence="2" id="KW-0843">Virulence</keyword>